<dbReference type="Proteomes" id="UP000214561">
    <property type="component" value="Chromosome"/>
</dbReference>
<protein>
    <submittedName>
        <fullName evidence="1">Uncharacterized protein</fullName>
    </submittedName>
</protein>
<dbReference type="EMBL" id="CP021641">
    <property type="protein sequence ID" value="ASR89381.1"/>
    <property type="molecule type" value="Genomic_DNA"/>
</dbReference>
<accession>A0AB33CSW0</accession>
<evidence type="ECO:0000313" key="2">
    <source>
        <dbReference type="Proteomes" id="UP000214561"/>
    </source>
</evidence>
<dbReference type="AlphaFoldDB" id="A0AB33CSW0"/>
<organism evidence="1 2">
    <name type="scientific">Alcaligenes faecalis</name>
    <dbReference type="NCBI Taxonomy" id="511"/>
    <lineage>
        <taxon>Bacteria</taxon>
        <taxon>Pseudomonadati</taxon>
        <taxon>Pseudomonadota</taxon>
        <taxon>Betaproteobacteria</taxon>
        <taxon>Burkholderiales</taxon>
        <taxon>Alcaligenaceae</taxon>
        <taxon>Alcaligenes</taxon>
    </lineage>
</organism>
<proteinExistence type="predicted"/>
<name>A0AB33CSW0_ALCFA</name>
<gene>
    <name evidence="1" type="ORF">AFA_07975</name>
</gene>
<sequence>MAVSPGQSRDFVWRRFNTVFWFYQEEEGKQCGPSSRPDNQRKAYINKMNLFLYINVLTKNKFEIEIRNQGIHKK</sequence>
<evidence type="ECO:0000313" key="1">
    <source>
        <dbReference type="EMBL" id="ASR89381.1"/>
    </source>
</evidence>
<reference evidence="1 2" key="1">
    <citation type="submission" date="2017-05" db="EMBL/GenBank/DDBJ databases">
        <authorList>
            <person name="Qiu J.G."/>
            <person name="He J."/>
        </authorList>
    </citation>
    <scope>NUCLEOTIDE SEQUENCE [LARGE SCALE GENOMIC DNA]</scope>
    <source>
        <strain evidence="1 2">JQ135</strain>
    </source>
</reference>
<dbReference type="KEGG" id="afq:AFA_07975"/>